<dbReference type="AlphaFoldDB" id="A0ABC9E0X0"/>
<protein>
    <recommendedName>
        <fullName evidence="2">RIN4 pathogenic type III effector avirulence factor Avr cleavage site domain-containing protein</fullName>
    </recommendedName>
</protein>
<sequence>MAKRPAVPKFGTWEGDNVGYTAYFDKVRENKGATAPPLHRPFNPNDPEEGPVMFVPPPSSSRPATSGGHREQQQRRPSNEQGHHRRAGSTSSAASEQSKFAPPPQWNTRPSPQQPAPAPAQHHVGHQQHRGGAGAGGHSQQQPPAVHGSGGGHRAQPQHAQRQHHHHAAPAQRARSASPQSNAPGRQRPSTVPKFGVWDEQTAAAAAEGFTVQFENVKRHRQVARGAVPTVPRAPSPPEGAAARRAHHHHHQKAPFVSKMFGCFLPTAKE</sequence>
<evidence type="ECO:0000259" key="2">
    <source>
        <dbReference type="Pfam" id="PF05627"/>
    </source>
</evidence>
<feature type="compositionally biased region" description="Basic residues" evidence="1">
    <location>
        <begin position="244"/>
        <end position="253"/>
    </location>
</feature>
<proteinExistence type="predicted"/>
<gene>
    <name evidence="3" type="ORF">URODEC1_LOCUS90670</name>
</gene>
<feature type="compositionally biased region" description="Low complexity" evidence="1">
    <location>
        <begin position="169"/>
        <end position="181"/>
    </location>
</feature>
<dbReference type="InterPro" id="IPR040387">
    <property type="entry name" value="RIN4/NOI4"/>
</dbReference>
<dbReference type="PANTHER" id="PTHR33159:SF102">
    <property type="entry name" value="OS06G0636100 PROTEIN"/>
    <property type="match status" value="1"/>
</dbReference>
<name>A0ABC9E0X0_9POAL</name>
<keyword evidence="4" id="KW-1185">Reference proteome</keyword>
<dbReference type="PANTHER" id="PTHR33159">
    <property type="entry name" value="RPM1-INTERACTING PROTEIN 4 (RIN4) FAMILY PROTEIN"/>
    <property type="match status" value="1"/>
</dbReference>
<feature type="region of interest" description="Disordered" evidence="1">
    <location>
        <begin position="31"/>
        <end position="196"/>
    </location>
</feature>
<dbReference type="InterPro" id="IPR008700">
    <property type="entry name" value="TypeIII_avirulence_cleave"/>
</dbReference>
<evidence type="ECO:0000313" key="3">
    <source>
        <dbReference type="EMBL" id="CAL5048850.1"/>
    </source>
</evidence>
<dbReference type="EMBL" id="OZ075145">
    <property type="protein sequence ID" value="CAL5048850.1"/>
    <property type="molecule type" value="Genomic_DNA"/>
</dbReference>
<feature type="compositionally biased region" description="Polar residues" evidence="1">
    <location>
        <begin position="88"/>
        <end position="98"/>
    </location>
</feature>
<reference evidence="3 4" key="2">
    <citation type="submission" date="2024-10" db="EMBL/GenBank/DDBJ databases">
        <authorList>
            <person name="Ryan C."/>
        </authorList>
    </citation>
    <scope>NUCLEOTIDE SEQUENCE [LARGE SCALE GENOMIC DNA]</scope>
</reference>
<dbReference type="Pfam" id="PF05627">
    <property type="entry name" value="AvrRpt-cleavage"/>
    <property type="match status" value="2"/>
</dbReference>
<dbReference type="Proteomes" id="UP001497457">
    <property type="component" value="Chromosome 35b"/>
</dbReference>
<reference evidence="4" key="1">
    <citation type="submission" date="2024-06" db="EMBL/GenBank/DDBJ databases">
        <authorList>
            <person name="Ryan C."/>
        </authorList>
    </citation>
    <scope>NUCLEOTIDE SEQUENCE [LARGE SCALE GENOMIC DNA]</scope>
</reference>
<organism evidence="3 4">
    <name type="scientific">Urochloa decumbens</name>
    <dbReference type="NCBI Taxonomy" id="240449"/>
    <lineage>
        <taxon>Eukaryota</taxon>
        <taxon>Viridiplantae</taxon>
        <taxon>Streptophyta</taxon>
        <taxon>Embryophyta</taxon>
        <taxon>Tracheophyta</taxon>
        <taxon>Spermatophyta</taxon>
        <taxon>Magnoliopsida</taxon>
        <taxon>Liliopsida</taxon>
        <taxon>Poales</taxon>
        <taxon>Poaceae</taxon>
        <taxon>PACMAD clade</taxon>
        <taxon>Panicoideae</taxon>
        <taxon>Panicodae</taxon>
        <taxon>Paniceae</taxon>
        <taxon>Melinidinae</taxon>
        <taxon>Urochloa</taxon>
    </lineage>
</organism>
<feature type="region of interest" description="Disordered" evidence="1">
    <location>
        <begin position="223"/>
        <end position="254"/>
    </location>
</feature>
<feature type="compositionally biased region" description="Basic and acidic residues" evidence="1">
    <location>
        <begin position="68"/>
        <end position="82"/>
    </location>
</feature>
<evidence type="ECO:0000256" key="1">
    <source>
        <dbReference type="SAM" id="MobiDB-lite"/>
    </source>
</evidence>
<accession>A0ABC9E0X0</accession>
<feature type="domain" description="RIN4 pathogenic type III effector avirulence factor Avr cleavage site" evidence="2">
    <location>
        <begin position="3"/>
        <end position="31"/>
    </location>
</feature>
<evidence type="ECO:0000313" key="4">
    <source>
        <dbReference type="Proteomes" id="UP001497457"/>
    </source>
</evidence>
<feature type="domain" description="RIN4 pathogenic type III effector avirulence factor Avr cleavage site" evidence="2">
    <location>
        <begin position="187"/>
        <end position="222"/>
    </location>
</feature>